<accession>A0A0G8CGE4</accession>
<name>A0A0G8CGE4_9BACI</name>
<gene>
    <name evidence="1" type="ORF">B4147_3501</name>
</gene>
<dbReference type="Pfam" id="PF13040">
    <property type="entry name" value="Fur_reg_FbpB"/>
    <property type="match status" value="1"/>
</dbReference>
<dbReference type="AlphaFoldDB" id="A0A0G8CGE4"/>
<organism evidence="1 2">
    <name type="scientific">Bacillus wiedmannii</name>
    <dbReference type="NCBI Taxonomy" id="1890302"/>
    <lineage>
        <taxon>Bacteria</taxon>
        <taxon>Bacillati</taxon>
        <taxon>Bacillota</taxon>
        <taxon>Bacilli</taxon>
        <taxon>Bacillales</taxon>
        <taxon>Bacillaceae</taxon>
        <taxon>Bacillus</taxon>
        <taxon>Bacillus cereus group</taxon>
    </lineage>
</organism>
<sequence length="50" mass="6246">MNSMRRSRRKSFDELVKENKQQLLSDRDAIDRIEERIEKRYEMQLFKQAE</sequence>
<evidence type="ECO:0000313" key="2">
    <source>
        <dbReference type="Proteomes" id="UP000035350"/>
    </source>
</evidence>
<proteinExistence type="predicted"/>
<dbReference type="EMBL" id="LCYN01000004">
    <property type="protein sequence ID" value="KKZ98918.1"/>
    <property type="molecule type" value="Genomic_DNA"/>
</dbReference>
<reference evidence="2" key="2">
    <citation type="submission" date="2015-04" db="EMBL/GenBank/DDBJ databases">
        <title>Draft Genome Sequences of Eight Spore-Forming Food Isolates of Bacillus cereus Genome sequencing.</title>
        <authorList>
            <person name="Krawcyk A.O."/>
            <person name="de Jong A."/>
            <person name="Eijlander R.T."/>
            <person name="Berendsen E.M."/>
            <person name="Holsappel S."/>
            <person name="Wells-Bennik M."/>
            <person name="Kuipers O.P."/>
        </authorList>
    </citation>
    <scope>NUCLEOTIDE SEQUENCE [LARGE SCALE GENOMIC DNA]</scope>
    <source>
        <strain evidence="2">B4147</strain>
    </source>
</reference>
<reference evidence="1 2" key="1">
    <citation type="journal article" date="2015" name="Genome Announc.">
        <title>Next-Generation Whole-Genome Sequencing of Eight Strains of Bacillus cereus, Isolated from Food.</title>
        <authorList>
            <person name="Krawczyk A.O."/>
            <person name="de Jong A."/>
            <person name="Eijlander R.T."/>
            <person name="Berendsen E.M."/>
            <person name="Holsappel S."/>
            <person name="Wells-Bennik M.H."/>
            <person name="Kuipers O.P."/>
        </authorList>
    </citation>
    <scope>NUCLEOTIDE SEQUENCE [LARGE SCALE GENOMIC DNA]</scope>
    <source>
        <strain evidence="1 2">B4147</strain>
    </source>
</reference>
<protein>
    <recommendedName>
        <fullName evidence="3">FbpB family small basic protein</fullName>
    </recommendedName>
</protein>
<dbReference type="InterPro" id="IPR025004">
    <property type="entry name" value="SenN/SenS"/>
</dbReference>
<comment type="caution">
    <text evidence="1">The sequence shown here is derived from an EMBL/GenBank/DDBJ whole genome shotgun (WGS) entry which is preliminary data.</text>
</comment>
<evidence type="ECO:0000313" key="1">
    <source>
        <dbReference type="EMBL" id="KKZ98918.1"/>
    </source>
</evidence>
<evidence type="ECO:0008006" key="3">
    <source>
        <dbReference type="Google" id="ProtNLM"/>
    </source>
</evidence>
<dbReference type="Proteomes" id="UP000035350">
    <property type="component" value="Unassembled WGS sequence"/>
</dbReference>
<dbReference type="PATRIC" id="fig|1396.428.peg.2960"/>